<feature type="chain" id="PRO_5027046598" description="Cytochrome c domain-containing protein" evidence="5">
    <location>
        <begin position="25"/>
        <end position="473"/>
    </location>
</feature>
<proteinExistence type="predicted"/>
<dbReference type="GO" id="GO:0020037">
    <property type="term" value="F:heme binding"/>
    <property type="evidence" value="ECO:0007669"/>
    <property type="project" value="InterPro"/>
</dbReference>
<evidence type="ECO:0000259" key="6">
    <source>
        <dbReference type="PROSITE" id="PS51007"/>
    </source>
</evidence>
<feature type="signal peptide" evidence="5">
    <location>
        <begin position="1"/>
        <end position="24"/>
    </location>
</feature>
<gene>
    <name evidence="7" type="ORF">HTY61_02870</name>
</gene>
<evidence type="ECO:0000313" key="7">
    <source>
        <dbReference type="EMBL" id="QKV17485.1"/>
    </source>
</evidence>
<dbReference type="InterPro" id="IPR009056">
    <property type="entry name" value="Cyt_c-like_dom"/>
</dbReference>
<evidence type="ECO:0000256" key="3">
    <source>
        <dbReference type="ARBA" id="ARBA00023004"/>
    </source>
</evidence>
<dbReference type="PROSITE" id="PS51007">
    <property type="entry name" value="CYTC"/>
    <property type="match status" value="1"/>
</dbReference>
<accession>A0A6N1VD23</accession>
<dbReference type="PROSITE" id="PS51257">
    <property type="entry name" value="PROKAR_LIPOPROTEIN"/>
    <property type="match status" value="1"/>
</dbReference>
<reference evidence="7 8" key="1">
    <citation type="submission" date="2020-06" db="EMBL/GenBank/DDBJ databases">
        <title>Oricola thermophila sp. nov. isolated from a tidal sediments.</title>
        <authorList>
            <person name="Kwon K.K."/>
            <person name="Yang S.-H."/>
            <person name="Park M.-J."/>
        </authorList>
    </citation>
    <scope>NUCLEOTIDE SEQUENCE [LARGE SCALE GENOMIC DNA]</scope>
    <source>
        <strain evidence="7 8">MEBiC13590</strain>
    </source>
</reference>
<protein>
    <recommendedName>
        <fullName evidence="6">Cytochrome c domain-containing protein</fullName>
    </recommendedName>
</protein>
<dbReference type="GO" id="GO:0009055">
    <property type="term" value="F:electron transfer activity"/>
    <property type="evidence" value="ECO:0007669"/>
    <property type="project" value="InterPro"/>
</dbReference>
<evidence type="ECO:0000256" key="1">
    <source>
        <dbReference type="ARBA" id="ARBA00022617"/>
    </source>
</evidence>
<evidence type="ECO:0000313" key="8">
    <source>
        <dbReference type="Proteomes" id="UP000509367"/>
    </source>
</evidence>
<dbReference type="PANTHER" id="PTHR30600">
    <property type="entry name" value="CYTOCHROME C PEROXIDASE-RELATED"/>
    <property type="match status" value="1"/>
</dbReference>
<dbReference type="Pfam" id="PF06537">
    <property type="entry name" value="DHOR"/>
    <property type="match status" value="1"/>
</dbReference>
<dbReference type="RefSeq" id="WP_175275382.1">
    <property type="nucleotide sequence ID" value="NZ_CP054836.1"/>
</dbReference>
<dbReference type="AlphaFoldDB" id="A0A6N1VD23"/>
<keyword evidence="8" id="KW-1185">Reference proteome</keyword>
<keyword evidence="5" id="KW-0732">Signal</keyword>
<keyword evidence="2 4" id="KW-0479">Metal-binding</keyword>
<dbReference type="GO" id="GO:0004130">
    <property type="term" value="F:cytochrome-c peroxidase activity"/>
    <property type="evidence" value="ECO:0007669"/>
    <property type="project" value="TreeGrafter"/>
</dbReference>
<dbReference type="SUPFAM" id="SSF46626">
    <property type="entry name" value="Cytochrome c"/>
    <property type="match status" value="1"/>
</dbReference>
<dbReference type="EMBL" id="CP054836">
    <property type="protein sequence ID" value="QKV17485.1"/>
    <property type="molecule type" value="Genomic_DNA"/>
</dbReference>
<keyword evidence="1 4" id="KW-0349">Heme</keyword>
<feature type="domain" description="Cytochrome c" evidence="6">
    <location>
        <begin position="304"/>
        <end position="470"/>
    </location>
</feature>
<organism evidence="7 8">
    <name type="scientific">Oricola thermophila</name>
    <dbReference type="NCBI Taxonomy" id="2742145"/>
    <lineage>
        <taxon>Bacteria</taxon>
        <taxon>Pseudomonadati</taxon>
        <taxon>Pseudomonadota</taxon>
        <taxon>Alphaproteobacteria</taxon>
        <taxon>Hyphomicrobiales</taxon>
        <taxon>Ahrensiaceae</taxon>
        <taxon>Oricola</taxon>
    </lineage>
</organism>
<name>A0A6N1VD23_9HYPH</name>
<dbReference type="InterPro" id="IPR036909">
    <property type="entry name" value="Cyt_c-like_dom_sf"/>
</dbReference>
<dbReference type="KEGG" id="orm:HTY61_02870"/>
<sequence>MQKRSISTPIVALLVATACLPAAANDVPWAERTLTDHVDQSELEGRLDRDALFNLIERGEELFTAKFTELDGAGRIMATQAIIPTKRKRPPDSLFQRIAGTDSNACSSCHREPVTGGAGDFTVNVFVNEGFVNADFDTVDPQFSNERNTNHLMGAGLVELLAREMTADLHAIRARTLKEARETGQPVSARLETKGIFFGHITAQPDGILDLSGIEGVDTDLVIRPFSQKGVMTSLRQFAINAMNQHHGMQAVERFGERWTGESDFDEDGHADELTEGDISALVAWQATLPPPVIEVPDDPAWRKAAARGSAVFDEIGCNACHVRALPLDSLEFSDPGPYDAAGTLREGEIKGAIYDLSLSDWADRLERNEKGQWLIPIFGDLKRHVITDRQVADLGNELLGQRFVERNEFQTAELWGLASTSPYGHRGDFTTLDGVIRAHGGAARAARDAYVECAEEDRSALIAFLKTLVIPQ</sequence>
<evidence type="ECO:0000256" key="5">
    <source>
        <dbReference type="SAM" id="SignalP"/>
    </source>
</evidence>
<evidence type="ECO:0000256" key="2">
    <source>
        <dbReference type="ARBA" id="ARBA00022723"/>
    </source>
</evidence>
<keyword evidence="3 4" id="KW-0408">Iron</keyword>
<dbReference type="InterPro" id="IPR010538">
    <property type="entry name" value="DHOR"/>
</dbReference>
<dbReference type="InterPro" id="IPR051395">
    <property type="entry name" value="Cytochrome_c_Peroxidase/MauG"/>
</dbReference>
<dbReference type="GO" id="GO:0046872">
    <property type="term" value="F:metal ion binding"/>
    <property type="evidence" value="ECO:0007669"/>
    <property type="project" value="UniProtKB-KW"/>
</dbReference>
<dbReference type="Proteomes" id="UP000509367">
    <property type="component" value="Chromosome"/>
</dbReference>
<evidence type="ECO:0000256" key="4">
    <source>
        <dbReference type="PROSITE-ProRule" id="PRU00433"/>
    </source>
</evidence>
<dbReference type="Gene3D" id="1.10.760.10">
    <property type="entry name" value="Cytochrome c-like domain"/>
    <property type="match status" value="1"/>
</dbReference>